<evidence type="ECO:0000256" key="4">
    <source>
        <dbReference type="ARBA" id="ARBA00022815"/>
    </source>
</evidence>
<dbReference type="GeneTree" id="ENSGT00940000173424"/>
<dbReference type="Bgee" id="ENSXETG00000038428">
    <property type="expression patterns" value="Expressed in egg cell and 14 other cell types or tissues"/>
</dbReference>
<evidence type="ECO:0000256" key="3">
    <source>
        <dbReference type="ARBA" id="ARBA00022525"/>
    </source>
</evidence>
<evidence type="ECO:0000313" key="7">
    <source>
        <dbReference type="RefSeq" id="XP_031752865.1"/>
    </source>
</evidence>
<dbReference type="OrthoDB" id="9940794at2759"/>
<protein>
    <submittedName>
        <fullName evidence="5 7">Neuromedin-S</fullName>
    </submittedName>
</protein>
<keyword evidence="6" id="KW-1185">Reference proteome</keyword>
<evidence type="ECO:0000313" key="6">
    <source>
        <dbReference type="Proteomes" id="UP000008143"/>
    </source>
</evidence>
<sequence>MMLKPWTHNRTISLSETGIQLPKMRFVKARPSLPLMFAICCLSTLHLSLGLPQSVPHYMEGLDIPESETLAFCYRQQIALPDQLQISTFLMDLCSLIYNRIYNRMKFKEENIQDTNKRFLFQYSRPQTPTIKTGENSATVARPFFLFRPRNGRKVSIDEH</sequence>
<dbReference type="Proteomes" id="UP000008143">
    <property type="component" value="Chromosome 2"/>
</dbReference>
<dbReference type="OMA" id="FCMLPIP"/>
<keyword evidence="3" id="KW-0964">Secreted</keyword>
<dbReference type="Ensembl" id="ENSXETT00000068341">
    <property type="protein sequence ID" value="ENSXETP00000081037"/>
    <property type="gene ID" value="ENSXETG00000038428"/>
</dbReference>
<dbReference type="GO" id="GO:0005576">
    <property type="term" value="C:extracellular region"/>
    <property type="evidence" value="ECO:0007669"/>
    <property type="project" value="UniProtKB-SubCell"/>
</dbReference>
<reference evidence="7" key="3">
    <citation type="submission" date="2025-04" db="UniProtKB">
        <authorList>
            <consortium name="RefSeq"/>
        </authorList>
    </citation>
    <scope>IDENTIFICATION</scope>
    <source>
        <strain evidence="7">Nigerian</strain>
        <tissue evidence="7">Liver and blood</tissue>
    </source>
</reference>
<keyword evidence="4" id="KW-0027">Amidation</keyword>
<dbReference type="RefSeq" id="XP_031752865.1">
    <property type="nucleotide sequence ID" value="XM_031897005.1"/>
</dbReference>
<comment type="similarity">
    <text evidence="2">Belongs to the NmU family.</text>
</comment>
<dbReference type="KEGG" id="xtr:116408866"/>
<dbReference type="Xenbase" id="XB-GENE-29099231">
    <property type="gene designation" value="nms"/>
</dbReference>
<accession>A0A6I8R5U9</accession>
<name>A0A6I8R5U9_XENTR</name>
<dbReference type="CTD" id="129521"/>
<dbReference type="AGR" id="Xenbase:XB-GENE-29099231"/>
<dbReference type="GeneID" id="116408866"/>
<reference evidence="5" key="2">
    <citation type="submission" date="2020-05" db="UniProtKB">
        <authorList>
            <consortium name="Ensembl"/>
        </authorList>
    </citation>
    <scope>IDENTIFICATION</scope>
</reference>
<evidence type="ECO:0000256" key="2">
    <source>
        <dbReference type="ARBA" id="ARBA00009957"/>
    </source>
</evidence>
<proteinExistence type="inferred from homology"/>
<evidence type="ECO:0000313" key="8">
    <source>
        <dbReference type="Xenbase" id="XB-GENE-29099231"/>
    </source>
</evidence>
<comment type="subcellular location">
    <subcellularLocation>
        <location evidence="1">Secreted</location>
    </subcellularLocation>
</comment>
<dbReference type="AlphaFoldDB" id="A0A6I8R5U9"/>
<evidence type="ECO:0000256" key="1">
    <source>
        <dbReference type="ARBA" id="ARBA00004613"/>
    </source>
</evidence>
<organism evidence="5">
    <name type="scientific">Xenopus tropicalis</name>
    <name type="common">Western clawed frog</name>
    <name type="synonym">Silurana tropicalis</name>
    <dbReference type="NCBI Taxonomy" id="8364"/>
    <lineage>
        <taxon>Eukaryota</taxon>
        <taxon>Metazoa</taxon>
        <taxon>Chordata</taxon>
        <taxon>Craniata</taxon>
        <taxon>Vertebrata</taxon>
        <taxon>Euteleostomi</taxon>
        <taxon>Amphibia</taxon>
        <taxon>Batrachia</taxon>
        <taxon>Anura</taxon>
        <taxon>Pipoidea</taxon>
        <taxon>Pipidae</taxon>
        <taxon>Xenopodinae</taxon>
        <taxon>Xenopus</taxon>
        <taxon>Silurana</taxon>
    </lineage>
</organism>
<dbReference type="PROSITE" id="PS00967">
    <property type="entry name" value="NMU"/>
    <property type="match status" value="1"/>
</dbReference>
<dbReference type="InterPro" id="IPR018070">
    <property type="entry name" value="Neuromedin-U_amidation-site"/>
</dbReference>
<gene>
    <name evidence="5 7 8" type="primary">nms</name>
</gene>
<reference evidence="5" key="1">
    <citation type="journal article" date="2010" name="Science">
        <title>The genome of the Western clawed frog Xenopus tropicalis.</title>
        <authorList>
            <person name="Hellsten U."/>
            <person name="Harland R.M."/>
            <person name="Gilchrist M.J."/>
            <person name="Hendrix D."/>
            <person name="Jurka J."/>
            <person name="Kapitonov V."/>
            <person name="Ovcharenko I."/>
            <person name="Putnam N.H."/>
            <person name="Shu S."/>
            <person name="Taher L."/>
            <person name="Blitz I.L."/>
            <person name="Blumberg B."/>
            <person name="Dichmann D.S."/>
            <person name="Dubchak I."/>
            <person name="Amaya E."/>
            <person name="Detter J.C."/>
            <person name="Fletcher R."/>
            <person name="Gerhard D.S."/>
            <person name="Goodstein D."/>
            <person name="Graves T."/>
            <person name="Grigoriev I.V."/>
            <person name="Grimwood J."/>
            <person name="Kawashima T."/>
            <person name="Lindquist E."/>
            <person name="Lucas S.M."/>
            <person name="Mead P.E."/>
            <person name="Mitros T."/>
            <person name="Ogino H."/>
            <person name="Ohta Y."/>
            <person name="Poliakov A.V."/>
            <person name="Pollet N."/>
            <person name="Robert J."/>
            <person name="Salamov A."/>
            <person name="Sater A.K."/>
            <person name="Schmutz J."/>
            <person name="Terry A."/>
            <person name="Vize P.D."/>
            <person name="Warren W.C."/>
            <person name="Wells D."/>
            <person name="Wills A."/>
            <person name="Wilson R.K."/>
            <person name="Zimmerman L.B."/>
            <person name="Zorn A.M."/>
            <person name="Grainger R."/>
            <person name="Grammer T."/>
            <person name="Khokha M.K."/>
            <person name="Richardson P.M."/>
            <person name="Rokhsar D.S."/>
        </authorList>
    </citation>
    <scope>NUCLEOTIDE SEQUENCE [LARGE SCALE GENOMIC DNA]</scope>
    <source>
        <strain evidence="5">Nigerian</strain>
    </source>
</reference>
<evidence type="ECO:0000313" key="5">
    <source>
        <dbReference type="Ensembl" id="ENSXETP00000081037"/>
    </source>
</evidence>